<feature type="transmembrane region" description="Helical" evidence="7">
    <location>
        <begin position="366"/>
        <end position="388"/>
    </location>
</feature>
<dbReference type="PROSITE" id="PS50850">
    <property type="entry name" value="MFS"/>
    <property type="match status" value="1"/>
</dbReference>
<dbReference type="PROSITE" id="PS00216">
    <property type="entry name" value="SUGAR_TRANSPORT_1"/>
    <property type="match status" value="1"/>
</dbReference>
<feature type="transmembrane region" description="Helical" evidence="7">
    <location>
        <begin position="324"/>
        <end position="343"/>
    </location>
</feature>
<keyword evidence="5 7" id="KW-0472">Membrane</keyword>
<feature type="transmembrane region" description="Helical" evidence="7">
    <location>
        <begin position="457"/>
        <end position="479"/>
    </location>
</feature>
<evidence type="ECO:0000313" key="9">
    <source>
        <dbReference type="EMBL" id="OJJ50068.1"/>
    </source>
</evidence>
<dbReference type="Gene3D" id="1.20.1250.20">
    <property type="entry name" value="MFS general substrate transporter like domains"/>
    <property type="match status" value="1"/>
</dbReference>
<feature type="transmembrane region" description="Helical" evidence="7">
    <location>
        <begin position="53"/>
        <end position="72"/>
    </location>
</feature>
<sequence>MEEQDEEIIHEAVRERYDHPSSFRFRRVASKTVVSFGPDDPENPLNWSKGKKFYVLSAGVLQVMNSTIGSSICSGAITPMAKEFDITSQELLVLPISIFLIGYILGPLLAGPLSEAYGRKYPLLISFIFFTIFMMACALAPSFSSLLVFRLLNGVFAAAPIAIVGGLFADIYSDPTFRGRAMSYFMACTTFGPCIGPWVSGYISVVNWRWSFWFGLICAGLTLPLVAFMPETYSPVILQRRARRLRKDTGNASIVAPLDIENRNLTQALLLTLSRPFRMVMHEWIVSLTCLYVSLAYAVFYLYFEAYPIIFQDLYGMSPGPAGLCFLPIGVGAMFSCLVFIWYDKYLARAKARGAAWTKQEEYRRLPLACIGGPLYVISLLWVGWTAYANIHWAAPMMSGIPFGMAYLLIFMAMLNYLTDAYETLSASAQAAASCTRSMFGAVLPLAARPMFNRLGIHWACTLLACLSLAVSIIPFAFIRYGDQIRANSKFCLELQRLKDIARAEQEADDNAVLQTERPKADADIEKQ</sequence>
<accession>A0A1L9SS80</accession>
<dbReference type="PANTHER" id="PTHR23502:SF74">
    <property type="entry name" value="MAJOR FACILITATOR SUPERFAMILY (MFS) PROFILE DOMAIN-CONTAINING PROTEIN"/>
    <property type="match status" value="1"/>
</dbReference>
<dbReference type="InterPro" id="IPR005829">
    <property type="entry name" value="Sugar_transporter_CS"/>
</dbReference>
<feature type="compositionally biased region" description="Basic and acidic residues" evidence="6">
    <location>
        <begin position="517"/>
        <end position="528"/>
    </location>
</feature>
<dbReference type="GeneID" id="34615288"/>
<feature type="domain" description="Major facilitator superfamily (MFS) profile" evidence="8">
    <location>
        <begin position="51"/>
        <end position="483"/>
    </location>
</feature>
<dbReference type="STRING" id="1073090.A0A1L9SS80"/>
<feature type="transmembrane region" description="Helical" evidence="7">
    <location>
        <begin position="400"/>
        <end position="419"/>
    </location>
</feature>
<dbReference type="GO" id="GO:0005886">
    <property type="term" value="C:plasma membrane"/>
    <property type="evidence" value="ECO:0007669"/>
    <property type="project" value="UniProtKB-SubCell"/>
</dbReference>
<comment type="subcellular location">
    <subcellularLocation>
        <location evidence="1">Cell membrane</location>
        <topology evidence="1">Multi-pass membrane protein</topology>
    </subcellularLocation>
</comment>
<gene>
    <name evidence="9" type="ORF">ASPZODRAFT_59151</name>
</gene>
<evidence type="ECO:0000256" key="5">
    <source>
        <dbReference type="ARBA" id="ARBA00023136"/>
    </source>
</evidence>
<evidence type="ECO:0000256" key="7">
    <source>
        <dbReference type="SAM" id="Phobius"/>
    </source>
</evidence>
<reference evidence="10" key="1">
    <citation type="journal article" date="2017" name="Genome Biol.">
        <title>Comparative genomics reveals high biological diversity and specific adaptations in the industrially and medically important fungal genus Aspergillus.</title>
        <authorList>
            <person name="de Vries R.P."/>
            <person name="Riley R."/>
            <person name="Wiebenga A."/>
            <person name="Aguilar-Osorio G."/>
            <person name="Amillis S."/>
            <person name="Uchima C.A."/>
            <person name="Anderluh G."/>
            <person name="Asadollahi M."/>
            <person name="Askin M."/>
            <person name="Barry K."/>
            <person name="Battaglia E."/>
            <person name="Bayram O."/>
            <person name="Benocci T."/>
            <person name="Braus-Stromeyer S.A."/>
            <person name="Caldana C."/>
            <person name="Canovas D."/>
            <person name="Cerqueira G.C."/>
            <person name="Chen F."/>
            <person name="Chen W."/>
            <person name="Choi C."/>
            <person name="Clum A."/>
            <person name="Dos Santos R.A."/>
            <person name="Damasio A.R."/>
            <person name="Diallinas G."/>
            <person name="Emri T."/>
            <person name="Fekete E."/>
            <person name="Flipphi M."/>
            <person name="Freyberg S."/>
            <person name="Gallo A."/>
            <person name="Gournas C."/>
            <person name="Habgood R."/>
            <person name="Hainaut M."/>
            <person name="Harispe M.L."/>
            <person name="Henrissat B."/>
            <person name="Hilden K.S."/>
            <person name="Hope R."/>
            <person name="Hossain A."/>
            <person name="Karabika E."/>
            <person name="Karaffa L."/>
            <person name="Karanyi Z."/>
            <person name="Krasevec N."/>
            <person name="Kuo A."/>
            <person name="Kusch H."/>
            <person name="LaButti K."/>
            <person name="Lagendijk E.L."/>
            <person name="Lapidus A."/>
            <person name="Levasseur A."/>
            <person name="Lindquist E."/>
            <person name="Lipzen A."/>
            <person name="Logrieco A.F."/>
            <person name="MacCabe A."/>
            <person name="Maekelae M.R."/>
            <person name="Malavazi I."/>
            <person name="Melin P."/>
            <person name="Meyer V."/>
            <person name="Mielnichuk N."/>
            <person name="Miskei M."/>
            <person name="Molnar A.P."/>
            <person name="Mule G."/>
            <person name="Ngan C.Y."/>
            <person name="Orejas M."/>
            <person name="Orosz E."/>
            <person name="Ouedraogo J.P."/>
            <person name="Overkamp K.M."/>
            <person name="Park H.-S."/>
            <person name="Perrone G."/>
            <person name="Piumi F."/>
            <person name="Punt P.J."/>
            <person name="Ram A.F."/>
            <person name="Ramon A."/>
            <person name="Rauscher S."/>
            <person name="Record E."/>
            <person name="Riano-Pachon D.M."/>
            <person name="Robert V."/>
            <person name="Roehrig J."/>
            <person name="Ruller R."/>
            <person name="Salamov A."/>
            <person name="Salih N.S."/>
            <person name="Samson R.A."/>
            <person name="Sandor E."/>
            <person name="Sanguinetti M."/>
            <person name="Schuetze T."/>
            <person name="Sepcic K."/>
            <person name="Shelest E."/>
            <person name="Sherlock G."/>
            <person name="Sophianopoulou V."/>
            <person name="Squina F.M."/>
            <person name="Sun H."/>
            <person name="Susca A."/>
            <person name="Todd R.B."/>
            <person name="Tsang A."/>
            <person name="Unkles S.E."/>
            <person name="van de Wiele N."/>
            <person name="van Rossen-Uffink D."/>
            <person name="Oliveira J.V."/>
            <person name="Vesth T.C."/>
            <person name="Visser J."/>
            <person name="Yu J.-H."/>
            <person name="Zhou M."/>
            <person name="Andersen M.R."/>
            <person name="Archer D.B."/>
            <person name="Baker S.E."/>
            <person name="Benoit I."/>
            <person name="Brakhage A.A."/>
            <person name="Braus G.H."/>
            <person name="Fischer R."/>
            <person name="Frisvad J.C."/>
            <person name="Goldman G.H."/>
            <person name="Houbraken J."/>
            <person name="Oakley B."/>
            <person name="Pocsi I."/>
            <person name="Scazzocchio C."/>
            <person name="Seiboth B."/>
            <person name="vanKuyk P.A."/>
            <person name="Wortman J."/>
            <person name="Dyer P.S."/>
            <person name="Grigoriev I.V."/>
        </authorList>
    </citation>
    <scope>NUCLEOTIDE SEQUENCE [LARGE SCALE GENOMIC DNA]</scope>
    <source>
        <strain evidence="10">CBS 506.65</strain>
    </source>
</reference>
<feature type="region of interest" description="Disordered" evidence="6">
    <location>
        <begin position="507"/>
        <end position="528"/>
    </location>
</feature>
<evidence type="ECO:0000256" key="3">
    <source>
        <dbReference type="ARBA" id="ARBA00022692"/>
    </source>
</evidence>
<feature type="transmembrane region" description="Helical" evidence="7">
    <location>
        <begin position="212"/>
        <end position="238"/>
    </location>
</feature>
<dbReference type="OrthoDB" id="5141738at2759"/>
<dbReference type="CDD" id="cd17323">
    <property type="entry name" value="MFS_Tpo1_MDR_like"/>
    <property type="match status" value="1"/>
</dbReference>
<evidence type="ECO:0000259" key="8">
    <source>
        <dbReference type="PROSITE" id="PS50850"/>
    </source>
</evidence>
<dbReference type="GO" id="GO:0042908">
    <property type="term" value="P:xenobiotic transport"/>
    <property type="evidence" value="ECO:0007669"/>
    <property type="project" value="UniProtKB-ARBA"/>
</dbReference>
<dbReference type="SUPFAM" id="SSF103473">
    <property type="entry name" value="MFS general substrate transporter"/>
    <property type="match status" value="1"/>
</dbReference>
<feature type="transmembrane region" description="Helical" evidence="7">
    <location>
        <begin position="147"/>
        <end position="169"/>
    </location>
</feature>
<dbReference type="InterPro" id="IPR036259">
    <property type="entry name" value="MFS_trans_sf"/>
</dbReference>
<keyword evidence="10" id="KW-1185">Reference proteome</keyword>
<organism evidence="9 10">
    <name type="scientific">Penicilliopsis zonata CBS 506.65</name>
    <dbReference type="NCBI Taxonomy" id="1073090"/>
    <lineage>
        <taxon>Eukaryota</taxon>
        <taxon>Fungi</taxon>
        <taxon>Dikarya</taxon>
        <taxon>Ascomycota</taxon>
        <taxon>Pezizomycotina</taxon>
        <taxon>Eurotiomycetes</taxon>
        <taxon>Eurotiomycetidae</taxon>
        <taxon>Eurotiales</taxon>
        <taxon>Aspergillaceae</taxon>
        <taxon>Penicilliopsis</taxon>
    </lineage>
</organism>
<dbReference type="InterPro" id="IPR011701">
    <property type="entry name" value="MFS"/>
</dbReference>
<evidence type="ECO:0000256" key="2">
    <source>
        <dbReference type="ARBA" id="ARBA00008335"/>
    </source>
</evidence>
<name>A0A1L9SS80_9EURO</name>
<dbReference type="InterPro" id="IPR020846">
    <property type="entry name" value="MFS_dom"/>
</dbReference>
<evidence type="ECO:0000256" key="4">
    <source>
        <dbReference type="ARBA" id="ARBA00022989"/>
    </source>
</evidence>
<dbReference type="RefSeq" id="XP_022584578.1">
    <property type="nucleotide sequence ID" value="XM_022728824.1"/>
</dbReference>
<dbReference type="GO" id="GO:0140115">
    <property type="term" value="P:export across plasma membrane"/>
    <property type="evidence" value="ECO:0007669"/>
    <property type="project" value="UniProtKB-ARBA"/>
</dbReference>
<proteinExistence type="inferred from homology"/>
<dbReference type="VEuPathDB" id="FungiDB:ASPZODRAFT_59151"/>
<comment type="similarity">
    <text evidence="2">Belongs to the major facilitator superfamily.</text>
</comment>
<evidence type="ECO:0000313" key="10">
    <source>
        <dbReference type="Proteomes" id="UP000184188"/>
    </source>
</evidence>
<dbReference type="Pfam" id="PF07690">
    <property type="entry name" value="MFS_1"/>
    <property type="match status" value="1"/>
</dbReference>
<evidence type="ECO:0000256" key="6">
    <source>
        <dbReference type="SAM" id="MobiDB-lite"/>
    </source>
</evidence>
<dbReference type="AlphaFoldDB" id="A0A1L9SS80"/>
<dbReference type="EMBL" id="KV878337">
    <property type="protein sequence ID" value="OJJ50068.1"/>
    <property type="molecule type" value="Genomic_DNA"/>
</dbReference>
<keyword evidence="4 7" id="KW-1133">Transmembrane helix</keyword>
<protein>
    <recommendedName>
        <fullName evidence="8">Major facilitator superfamily (MFS) profile domain-containing protein</fullName>
    </recommendedName>
</protein>
<dbReference type="Proteomes" id="UP000184188">
    <property type="component" value="Unassembled WGS sequence"/>
</dbReference>
<keyword evidence="3 7" id="KW-0812">Transmembrane</keyword>
<dbReference type="FunFam" id="1.20.1250.20:FF:000082">
    <property type="entry name" value="MFS multidrug transporter, putative"/>
    <property type="match status" value="1"/>
</dbReference>
<evidence type="ECO:0000256" key="1">
    <source>
        <dbReference type="ARBA" id="ARBA00004651"/>
    </source>
</evidence>
<feature type="transmembrane region" description="Helical" evidence="7">
    <location>
        <begin position="181"/>
        <end position="200"/>
    </location>
</feature>
<dbReference type="GO" id="GO:0022857">
    <property type="term" value="F:transmembrane transporter activity"/>
    <property type="evidence" value="ECO:0007669"/>
    <property type="project" value="InterPro"/>
</dbReference>
<feature type="transmembrane region" description="Helical" evidence="7">
    <location>
        <begin position="284"/>
        <end position="304"/>
    </location>
</feature>
<feature type="transmembrane region" description="Helical" evidence="7">
    <location>
        <begin position="123"/>
        <end position="141"/>
    </location>
</feature>
<dbReference type="PANTHER" id="PTHR23502">
    <property type="entry name" value="MAJOR FACILITATOR SUPERFAMILY"/>
    <property type="match status" value="1"/>
</dbReference>
<feature type="transmembrane region" description="Helical" evidence="7">
    <location>
        <begin position="92"/>
        <end position="111"/>
    </location>
</feature>